<dbReference type="EMBL" id="CP031555">
    <property type="protein sequence ID" value="AXO16729.1"/>
    <property type="molecule type" value="Genomic_DNA"/>
</dbReference>
<reference evidence="2 3" key="1">
    <citation type="submission" date="2018-08" db="EMBL/GenBank/DDBJ databases">
        <title>Complete genome sequence of type strain Thalassospira indica MCCC 1A01103T, isolated from isolated from deep seawater of the Indian Ocean.</title>
        <authorList>
            <person name="Liu Y."/>
        </authorList>
    </citation>
    <scope>NUCLEOTIDE SEQUENCE [LARGE SCALE GENOMIC DNA]</scope>
    <source>
        <strain evidence="2 3">PB8BT</strain>
    </source>
</reference>
<feature type="compositionally biased region" description="Basic and acidic residues" evidence="1">
    <location>
        <begin position="94"/>
        <end position="103"/>
    </location>
</feature>
<evidence type="ECO:0000313" key="2">
    <source>
        <dbReference type="EMBL" id="AXO16729.1"/>
    </source>
</evidence>
<organism evidence="2 3">
    <name type="scientific">Thalassospira indica</name>
    <dbReference type="NCBI Taxonomy" id="1891279"/>
    <lineage>
        <taxon>Bacteria</taxon>
        <taxon>Pseudomonadati</taxon>
        <taxon>Pseudomonadota</taxon>
        <taxon>Alphaproteobacteria</taxon>
        <taxon>Rhodospirillales</taxon>
        <taxon>Thalassospiraceae</taxon>
        <taxon>Thalassospira</taxon>
    </lineage>
</organism>
<sequence length="124" mass="13769">MRHIMPNNSLKKPETTMQINNRILDDLTRVTNSALGTMTGVKGEVDAMIRQQFEKILLNMDLVTREEYDVVHDVAVRAAERIDALEAKIADLEKRLDAAEPAKKPAAKRSTTKAAPKTAAKKDA</sequence>
<dbReference type="PANTHER" id="PTHR38040:SF1">
    <property type="entry name" value="UBIQUINONE BIOSYNTHESIS ACCESSORY FACTOR UBIK"/>
    <property type="match status" value="1"/>
</dbReference>
<gene>
    <name evidence="2" type="ORF">DY252_05300</name>
</gene>
<dbReference type="InterPro" id="IPR007475">
    <property type="entry name" value="UbiK"/>
</dbReference>
<dbReference type="PANTHER" id="PTHR38040">
    <property type="entry name" value="UBIQUINONE BIOSYNTHESIS ACCESSORY FACTOR UBIK"/>
    <property type="match status" value="1"/>
</dbReference>
<name>A0ABN5NPV0_9PROT</name>
<accession>A0ABN5NPV0</accession>
<dbReference type="Proteomes" id="UP000256971">
    <property type="component" value="Chromosome"/>
</dbReference>
<dbReference type="Pfam" id="PF04380">
    <property type="entry name" value="BMFP"/>
    <property type="match status" value="1"/>
</dbReference>
<evidence type="ECO:0000313" key="3">
    <source>
        <dbReference type="Proteomes" id="UP000256971"/>
    </source>
</evidence>
<evidence type="ECO:0008006" key="4">
    <source>
        <dbReference type="Google" id="ProtNLM"/>
    </source>
</evidence>
<proteinExistence type="predicted"/>
<evidence type="ECO:0000256" key="1">
    <source>
        <dbReference type="SAM" id="MobiDB-lite"/>
    </source>
</evidence>
<feature type="region of interest" description="Disordered" evidence="1">
    <location>
        <begin position="94"/>
        <end position="124"/>
    </location>
</feature>
<keyword evidence="3" id="KW-1185">Reference proteome</keyword>
<protein>
    <recommendedName>
        <fullName evidence="4">Pyrroline-5-carboxylate reductase</fullName>
    </recommendedName>
</protein>